<organism evidence="1 2">
    <name type="scientific">Devosia honganensis</name>
    <dbReference type="NCBI Taxonomy" id="1610527"/>
    <lineage>
        <taxon>Bacteria</taxon>
        <taxon>Pseudomonadati</taxon>
        <taxon>Pseudomonadota</taxon>
        <taxon>Alphaproteobacteria</taxon>
        <taxon>Hyphomicrobiales</taxon>
        <taxon>Devosiaceae</taxon>
        <taxon>Devosia</taxon>
    </lineage>
</organism>
<proteinExistence type="predicted"/>
<accession>A0ABV7X403</accession>
<name>A0ABV7X403_9HYPH</name>
<dbReference type="InterPro" id="IPR011990">
    <property type="entry name" value="TPR-like_helical_dom_sf"/>
</dbReference>
<protein>
    <submittedName>
        <fullName evidence="1">Uncharacterized protein</fullName>
    </submittedName>
</protein>
<sequence>MPSLDAPGGLGLGLDLSARTRLLLQCQNAIAGSYSVGGAPADTVALCGKLVEKMLQDTPVFGQAEFVAAAAAAASGRWAEARTHLARSRALAPGEAWLARNRADLLLRQSQHWSQSDMELLQADLALLLESRSGLNWVAANYVGKDALRPAVNRVLPAASPQQQARFLDAVTQIVGE</sequence>
<evidence type="ECO:0000313" key="1">
    <source>
        <dbReference type="EMBL" id="MFC3705571.1"/>
    </source>
</evidence>
<dbReference type="RefSeq" id="WP_380097431.1">
    <property type="nucleotide sequence ID" value="NZ_JBHRYD010000010.1"/>
</dbReference>
<comment type="caution">
    <text evidence="1">The sequence shown here is derived from an EMBL/GenBank/DDBJ whole genome shotgun (WGS) entry which is preliminary data.</text>
</comment>
<dbReference type="EMBL" id="JBHRYD010000010">
    <property type="protein sequence ID" value="MFC3705571.1"/>
    <property type="molecule type" value="Genomic_DNA"/>
</dbReference>
<gene>
    <name evidence="1" type="ORF">ACFOOL_12460</name>
</gene>
<reference evidence="2" key="1">
    <citation type="journal article" date="2019" name="Int. J. Syst. Evol. Microbiol.">
        <title>The Global Catalogue of Microorganisms (GCM) 10K type strain sequencing project: providing services to taxonomists for standard genome sequencing and annotation.</title>
        <authorList>
            <consortium name="The Broad Institute Genomics Platform"/>
            <consortium name="The Broad Institute Genome Sequencing Center for Infectious Disease"/>
            <person name="Wu L."/>
            <person name="Ma J."/>
        </authorList>
    </citation>
    <scope>NUCLEOTIDE SEQUENCE [LARGE SCALE GENOMIC DNA]</scope>
    <source>
        <strain evidence="2">KCTC 42281</strain>
    </source>
</reference>
<keyword evidence="2" id="KW-1185">Reference proteome</keyword>
<dbReference type="Proteomes" id="UP001595613">
    <property type="component" value="Unassembled WGS sequence"/>
</dbReference>
<dbReference type="SUPFAM" id="SSF48452">
    <property type="entry name" value="TPR-like"/>
    <property type="match status" value="1"/>
</dbReference>
<evidence type="ECO:0000313" key="2">
    <source>
        <dbReference type="Proteomes" id="UP001595613"/>
    </source>
</evidence>